<proteinExistence type="predicted"/>
<dbReference type="Proteomes" id="UP000789524">
    <property type="component" value="Unassembled WGS sequence"/>
</dbReference>
<evidence type="ECO:0000256" key="1">
    <source>
        <dbReference type="SAM" id="MobiDB-lite"/>
    </source>
</evidence>
<feature type="compositionally biased region" description="Basic and acidic residues" evidence="1">
    <location>
        <begin position="18"/>
        <end position="36"/>
    </location>
</feature>
<sequence>MKITLAVILLAAVSNAARSERKSQEKNEEKQEKRGLIEGNSGVDKRAPLLPTVPPSSGVEYANTKQSLPDKSPPQQIYATPQPQISKISDFLTGQGASFPSAIASHLYSPVSVYNPKYENPTTYEVSAPVPSQLAYTEHQQTVPSANSLQFSQKPQKLSNYLQSQAQSAFEQQNLGYEPIIHQVPNNAINNNFQPVQYNQALQGQVEQQQLHYVQGQSIQIIPRNVQQHPILIKKQRPEQRDIKNIPAPAQIFNKQNLQQVYNDKPQKALSFASFTYNPSSQPAQPSYDQTQNQQLYTQSQQSHVQQQQLQPQQLQTQQLQPQQLQQQYQPQQYQSRGQTYEQIPYQLQQQAQLSEIPYQQIPQQIQYQSPQALQYQPQAQVQYQDNQAQLYQQLQQQLLQAQLPQQQQQYYQLQQPQPQYFDKPEQTSQQTFVDQQYIKQAPIQAQFNEQLPQQQPQSLSYKQAVPAQAALPVLPTFPPVQYFGKFAHSVFGNSQH</sequence>
<name>A0A8J2R5A5_9NEOP</name>
<keyword evidence="4" id="KW-1185">Reference proteome</keyword>
<feature type="region of interest" description="Disordered" evidence="1">
    <location>
        <begin position="277"/>
        <end position="299"/>
    </location>
</feature>
<feature type="region of interest" description="Disordered" evidence="1">
    <location>
        <begin position="16"/>
        <end position="78"/>
    </location>
</feature>
<feature type="compositionally biased region" description="Polar residues" evidence="1">
    <location>
        <begin position="63"/>
        <end position="78"/>
    </location>
</feature>
<dbReference type="EMBL" id="CAKASE010000081">
    <property type="protein sequence ID" value="CAG9582948.1"/>
    <property type="molecule type" value="Genomic_DNA"/>
</dbReference>
<dbReference type="OrthoDB" id="7485528at2759"/>
<accession>A0A8J2R5A5</accession>
<evidence type="ECO:0000256" key="2">
    <source>
        <dbReference type="SAM" id="SignalP"/>
    </source>
</evidence>
<protein>
    <submittedName>
        <fullName evidence="3">(African queen) hypothetical protein</fullName>
    </submittedName>
</protein>
<evidence type="ECO:0000313" key="4">
    <source>
        <dbReference type="Proteomes" id="UP000789524"/>
    </source>
</evidence>
<organism evidence="3 4">
    <name type="scientific">Danaus chrysippus</name>
    <name type="common">African queen</name>
    <dbReference type="NCBI Taxonomy" id="151541"/>
    <lineage>
        <taxon>Eukaryota</taxon>
        <taxon>Metazoa</taxon>
        <taxon>Ecdysozoa</taxon>
        <taxon>Arthropoda</taxon>
        <taxon>Hexapoda</taxon>
        <taxon>Insecta</taxon>
        <taxon>Pterygota</taxon>
        <taxon>Neoptera</taxon>
        <taxon>Endopterygota</taxon>
        <taxon>Lepidoptera</taxon>
        <taxon>Glossata</taxon>
        <taxon>Ditrysia</taxon>
        <taxon>Papilionoidea</taxon>
        <taxon>Nymphalidae</taxon>
        <taxon>Danainae</taxon>
        <taxon>Danaini</taxon>
        <taxon>Danaina</taxon>
        <taxon>Danaus</taxon>
        <taxon>Anosia</taxon>
    </lineage>
</organism>
<evidence type="ECO:0000313" key="3">
    <source>
        <dbReference type="EMBL" id="CAG9582948.1"/>
    </source>
</evidence>
<feature type="signal peptide" evidence="2">
    <location>
        <begin position="1"/>
        <end position="19"/>
    </location>
</feature>
<gene>
    <name evidence="3" type="ORF">DCHRY22_LOCUS14437</name>
</gene>
<feature type="compositionally biased region" description="Low complexity" evidence="1">
    <location>
        <begin position="290"/>
        <end position="299"/>
    </location>
</feature>
<keyword evidence="2" id="KW-0732">Signal</keyword>
<feature type="chain" id="PRO_5035239107" evidence="2">
    <location>
        <begin position="20"/>
        <end position="497"/>
    </location>
</feature>
<dbReference type="AlphaFoldDB" id="A0A8J2R5A5"/>
<feature type="compositionally biased region" description="Polar residues" evidence="1">
    <location>
        <begin position="277"/>
        <end position="289"/>
    </location>
</feature>
<reference evidence="3" key="1">
    <citation type="submission" date="2021-09" db="EMBL/GenBank/DDBJ databases">
        <authorList>
            <person name="Martin H S."/>
        </authorList>
    </citation>
    <scope>NUCLEOTIDE SEQUENCE</scope>
</reference>
<comment type="caution">
    <text evidence="3">The sequence shown here is derived from an EMBL/GenBank/DDBJ whole genome shotgun (WGS) entry which is preliminary data.</text>
</comment>